<sequence length="49" mass="5128">MAGSMPAKKVIPPGQTSGVYKGQPYVCATPSCKTAIPVPYPPPPTEKKK</sequence>
<keyword evidence="2" id="KW-1185">Reference proteome</keyword>
<dbReference type="PATRIC" id="fig|1121022.4.peg.2638"/>
<comment type="caution">
    <text evidence="1">The sequence shown here is derived from an EMBL/GenBank/DDBJ whole genome shotgun (WGS) entry which is preliminary data.</text>
</comment>
<evidence type="ECO:0000313" key="1">
    <source>
        <dbReference type="EMBL" id="ESQ90290.1"/>
    </source>
</evidence>
<dbReference type="EMBL" id="AWGB01000025">
    <property type="protein sequence ID" value="ESQ90290.1"/>
    <property type="molecule type" value="Genomic_DNA"/>
</dbReference>
<protein>
    <submittedName>
        <fullName evidence="1">Uncharacterized protein</fullName>
    </submittedName>
</protein>
<evidence type="ECO:0000313" key="2">
    <source>
        <dbReference type="Proteomes" id="UP000017837"/>
    </source>
</evidence>
<gene>
    <name evidence="1" type="ORF">ABENE_12995</name>
</gene>
<dbReference type="AlphaFoldDB" id="V4PXH6"/>
<accession>V4PXH6</accession>
<proteinExistence type="predicted"/>
<reference evidence="1 2" key="1">
    <citation type="journal article" date="2014" name="Nature">
        <title>Sequential evolution of bacterial morphology by co-option of a developmental regulator.</title>
        <authorList>
            <person name="Jiang C."/>
            <person name="Brown P.J."/>
            <person name="Ducret A."/>
            <person name="Brun Y.V."/>
        </authorList>
    </citation>
    <scope>NUCLEOTIDE SEQUENCE [LARGE SCALE GENOMIC DNA]</scope>
    <source>
        <strain evidence="1 2">DSM 16100</strain>
    </source>
</reference>
<name>V4PXH6_9CAUL</name>
<organism evidence="1 2">
    <name type="scientific">Asticcacaulis benevestitus DSM 16100 = ATCC BAA-896</name>
    <dbReference type="NCBI Taxonomy" id="1121022"/>
    <lineage>
        <taxon>Bacteria</taxon>
        <taxon>Pseudomonadati</taxon>
        <taxon>Pseudomonadota</taxon>
        <taxon>Alphaproteobacteria</taxon>
        <taxon>Caulobacterales</taxon>
        <taxon>Caulobacteraceae</taxon>
        <taxon>Asticcacaulis</taxon>
    </lineage>
</organism>
<dbReference type="STRING" id="1121022.GCA_000376105_03249"/>
<dbReference type="Proteomes" id="UP000017837">
    <property type="component" value="Unassembled WGS sequence"/>
</dbReference>